<dbReference type="InterPro" id="IPR050177">
    <property type="entry name" value="Lipid_A_modif_metabolic_enz"/>
</dbReference>
<dbReference type="AlphaFoldDB" id="A0A849KG76"/>
<evidence type="ECO:0000313" key="3">
    <source>
        <dbReference type="Proteomes" id="UP000552954"/>
    </source>
</evidence>
<dbReference type="Pfam" id="PF01370">
    <property type="entry name" value="Epimerase"/>
    <property type="match status" value="1"/>
</dbReference>
<feature type="domain" description="NAD-dependent epimerase/dehydratase" evidence="1">
    <location>
        <begin position="2"/>
        <end position="219"/>
    </location>
</feature>
<dbReference type="RefSeq" id="WP_171559266.1">
    <property type="nucleotide sequence ID" value="NZ_JABFCS010000001.1"/>
</dbReference>
<evidence type="ECO:0000313" key="2">
    <source>
        <dbReference type="EMBL" id="NNU43661.1"/>
    </source>
</evidence>
<reference evidence="2 3" key="2">
    <citation type="submission" date="2020-06" db="EMBL/GenBank/DDBJ databases">
        <title>Ramlibacter rhizophilus sp. nov., isolated from rhizosphere soil of national flower Mugunghwa from South Korea.</title>
        <authorList>
            <person name="Zheng-Fei Y."/>
            <person name="Huan T."/>
        </authorList>
    </citation>
    <scope>NUCLEOTIDE SEQUENCE [LARGE SCALE GENOMIC DNA]</scope>
    <source>
        <strain evidence="2 3">B156</strain>
    </source>
</reference>
<dbReference type="PANTHER" id="PTHR43245">
    <property type="entry name" value="BIFUNCTIONAL POLYMYXIN RESISTANCE PROTEIN ARNA"/>
    <property type="match status" value="1"/>
</dbReference>
<protein>
    <submittedName>
        <fullName evidence="2">NAD(P)-dependent oxidoreductase</fullName>
    </submittedName>
</protein>
<organism evidence="2 3">
    <name type="scientific">Ramlibacter montanisoli</name>
    <dbReference type="NCBI Taxonomy" id="2732512"/>
    <lineage>
        <taxon>Bacteria</taxon>
        <taxon>Pseudomonadati</taxon>
        <taxon>Pseudomonadota</taxon>
        <taxon>Betaproteobacteria</taxon>
        <taxon>Burkholderiales</taxon>
        <taxon>Comamonadaceae</taxon>
        <taxon>Ramlibacter</taxon>
    </lineage>
</organism>
<dbReference type="EMBL" id="JABFCS010000001">
    <property type="protein sequence ID" value="NNU43661.1"/>
    <property type="molecule type" value="Genomic_DNA"/>
</dbReference>
<reference evidence="2 3" key="1">
    <citation type="submission" date="2020-05" db="EMBL/GenBank/DDBJ databases">
        <authorList>
            <person name="Khan S.A."/>
            <person name="Jeon C.O."/>
            <person name="Chun B.H."/>
        </authorList>
    </citation>
    <scope>NUCLEOTIDE SEQUENCE [LARGE SCALE GENOMIC DNA]</scope>
    <source>
        <strain evidence="2 3">B156</strain>
    </source>
</reference>
<proteinExistence type="predicted"/>
<gene>
    <name evidence="2" type="ORF">HK415_11625</name>
</gene>
<dbReference type="PANTHER" id="PTHR43245:SF13">
    <property type="entry name" value="UDP-D-APIOSE_UDP-D-XYLOSE SYNTHASE 2"/>
    <property type="match status" value="1"/>
</dbReference>
<dbReference type="InterPro" id="IPR036291">
    <property type="entry name" value="NAD(P)-bd_dom_sf"/>
</dbReference>
<name>A0A849KG76_9BURK</name>
<dbReference type="Gene3D" id="3.40.50.720">
    <property type="entry name" value="NAD(P)-binding Rossmann-like Domain"/>
    <property type="match status" value="1"/>
</dbReference>
<dbReference type="CDD" id="cd08946">
    <property type="entry name" value="SDR_e"/>
    <property type="match status" value="1"/>
</dbReference>
<accession>A0A849KG76</accession>
<dbReference type="InterPro" id="IPR001509">
    <property type="entry name" value="Epimerase_deHydtase"/>
</dbReference>
<evidence type="ECO:0000259" key="1">
    <source>
        <dbReference type="Pfam" id="PF01370"/>
    </source>
</evidence>
<comment type="caution">
    <text evidence="2">The sequence shown here is derived from an EMBL/GenBank/DDBJ whole genome shotgun (WGS) entry which is preliminary data.</text>
</comment>
<dbReference type="Proteomes" id="UP000552954">
    <property type="component" value="Unassembled WGS sequence"/>
</dbReference>
<dbReference type="SUPFAM" id="SSF51735">
    <property type="entry name" value="NAD(P)-binding Rossmann-fold domains"/>
    <property type="match status" value="1"/>
</dbReference>
<sequence>MILLTGSSGFVGRQVLRFLAARDVPLRLVQRSGSAPAAPQGARTEIVECADLFAAGRDWWRPVLAGVDTVIHLAWYAEPGAYLQSPRNLDCLTGTIELARACSEAGVRRFVGVGTCAEYDLGQGTLRADTPLKPQTLYAACKASAFQVLGQLLPAAGVEFAWCRLFYLHGEGEDPRRLVPYLHRQLQAGQPAELTSGNQIRDFLDVREAGARIALAALGDQRGALNVCSGVPVTVRQLAETIADGYGRRDLLRFGARPDNLFDPPCVVGVPAELAAP</sequence>
<keyword evidence="3" id="KW-1185">Reference proteome</keyword>